<evidence type="ECO:0000313" key="2">
    <source>
        <dbReference type="EMBL" id="KAJ5239918.1"/>
    </source>
</evidence>
<accession>A0A9W9TTA9</accession>
<sequence>MASPGNESLQSDVPPSKPLKPEASDHAASLSPTPTAPPPPSASTVVGAALLRDYAFHIEPFQTHDIHPHDSALRPPGSGALPSQKIDYSSQEEAVRSLPSPTLQRLRQKSVSGHRPTTQRTLSVDRIPRQTIMKALASRGHGSIGGSAGPAANTNNQGVGVPAPSAWSDLVANQSNNQGSSQNPGPPEGERASV</sequence>
<keyword evidence="3" id="KW-1185">Reference proteome</keyword>
<dbReference type="RefSeq" id="XP_058332837.1">
    <property type="nucleotide sequence ID" value="XM_058473834.1"/>
</dbReference>
<feature type="region of interest" description="Disordered" evidence="1">
    <location>
        <begin position="62"/>
        <end position="194"/>
    </location>
</feature>
<feature type="compositionally biased region" description="Polar residues" evidence="1">
    <location>
        <begin position="1"/>
        <end position="13"/>
    </location>
</feature>
<dbReference type="GeneID" id="83201137"/>
<feature type="compositionally biased region" description="Low complexity" evidence="1">
    <location>
        <begin position="173"/>
        <end position="183"/>
    </location>
</feature>
<proteinExistence type="predicted"/>
<gene>
    <name evidence="2" type="ORF">N7468_004537</name>
</gene>
<name>A0A9W9TTA9_9EURO</name>
<evidence type="ECO:0000313" key="3">
    <source>
        <dbReference type="Proteomes" id="UP001150941"/>
    </source>
</evidence>
<evidence type="ECO:0000256" key="1">
    <source>
        <dbReference type="SAM" id="MobiDB-lite"/>
    </source>
</evidence>
<dbReference type="Proteomes" id="UP001150941">
    <property type="component" value="Unassembled WGS sequence"/>
</dbReference>
<dbReference type="AlphaFoldDB" id="A0A9W9TTA9"/>
<feature type="compositionally biased region" description="Polar residues" evidence="1">
    <location>
        <begin position="99"/>
        <end position="122"/>
    </location>
</feature>
<comment type="caution">
    <text evidence="2">The sequence shown here is derived from an EMBL/GenBank/DDBJ whole genome shotgun (WGS) entry which is preliminary data.</text>
</comment>
<feature type="compositionally biased region" description="Basic and acidic residues" evidence="1">
    <location>
        <begin position="62"/>
        <end position="72"/>
    </location>
</feature>
<reference evidence="2" key="1">
    <citation type="submission" date="2022-11" db="EMBL/GenBank/DDBJ databases">
        <authorList>
            <person name="Petersen C."/>
        </authorList>
    </citation>
    <scope>NUCLEOTIDE SEQUENCE</scope>
    <source>
        <strain evidence="2">IBT 19713</strain>
    </source>
</reference>
<dbReference type="EMBL" id="JAPQKS010000003">
    <property type="protein sequence ID" value="KAJ5239918.1"/>
    <property type="molecule type" value="Genomic_DNA"/>
</dbReference>
<protein>
    <submittedName>
        <fullName evidence="2">Uncharacterized protein</fullName>
    </submittedName>
</protein>
<reference evidence="2" key="2">
    <citation type="journal article" date="2023" name="IMA Fungus">
        <title>Comparative genomic study of the Penicillium genus elucidates a diverse pangenome and 15 lateral gene transfer events.</title>
        <authorList>
            <person name="Petersen C."/>
            <person name="Sorensen T."/>
            <person name="Nielsen M.R."/>
            <person name="Sondergaard T.E."/>
            <person name="Sorensen J.L."/>
            <person name="Fitzpatrick D.A."/>
            <person name="Frisvad J.C."/>
            <person name="Nielsen K.L."/>
        </authorList>
    </citation>
    <scope>NUCLEOTIDE SEQUENCE</scope>
    <source>
        <strain evidence="2">IBT 19713</strain>
    </source>
</reference>
<organism evidence="2 3">
    <name type="scientific">Penicillium chermesinum</name>
    <dbReference type="NCBI Taxonomy" id="63820"/>
    <lineage>
        <taxon>Eukaryota</taxon>
        <taxon>Fungi</taxon>
        <taxon>Dikarya</taxon>
        <taxon>Ascomycota</taxon>
        <taxon>Pezizomycotina</taxon>
        <taxon>Eurotiomycetes</taxon>
        <taxon>Eurotiomycetidae</taxon>
        <taxon>Eurotiales</taxon>
        <taxon>Aspergillaceae</taxon>
        <taxon>Penicillium</taxon>
    </lineage>
</organism>
<feature type="region of interest" description="Disordered" evidence="1">
    <location>
        <begin position="1"/>
        <end position="44"/>
    </location>
</feature>